<dbReference type="HOGENOM" id="CLU_1441912_0_0_1"/>
<evidence type="ECO:0000313" key="2">
    <source>
        <dbReference type="Proteomes" id="UP000054279"/>
    </source>
</evidence>
<name>A0A0C9VKQ2_SPHS4</name>
<gene>
    <name evidence="1" type="ORF">M422DRAFT_254672</name>
</gene>
<proteinExistence type="predicted"/>
<protein>
    <submittedName>
        <fullName evidence="1">Uncharacterized protein</fullName>
    </submittedName>
</protein>
<evidence type="ECO:0000313" key="1">
    <source>
        <dbReference type="EMBL" id="KIJ42267.1"/>
    </source>
</evidence>
<reference evidence="1 2" key="1">
    <citation type="submission" date="2014-06" db="EMBL/GenBank/DDBJ databases">
        <title>Evolutionary Origins and Diversification of the Mycorrhizal Mutualists.</title>
        <authorList>
            <consortium name="DOE Joint Genome Institute"/>
            <consortium name="Mycorrhizal Genomics Consortium"/>
            <person name="Kohler A."/>
            <person name="Kuo A."/>
            <person name="Nagy L.G."/>
            <person name="Floudas D."/>
            <person name="Copeland A."/>
            <person name="Barry K.W."/>
            <person name="Cichocki N."/>
            <person name="Veneault-Fourrey C."/>
            <person name="LaButti K."/>
            <person name="Lindquist E.A."/>
            <person name="Lipzen A."/>
            <person name="Lundell T."/>
            <person name="Morin E."/>
            <person name="Murat C."/>
            <person name="Riley R."/>
            <person name="Ohm R."/>
            <person name="Sun H."/>
            <person name="Tunlid A."/>
            <person name="Henrissat B."/>
            <person name="Grigoriev I.V."/>
            <person name="Hibbett D.S."/>
            <person name="Martin F."/>
        </authorList>
    </citation>
    <scope>NUCLEOTIDE SEQUENCE [LARGE SCALE GENOMIC DNA]</scope>
    <source>
        <strain evidence="1 2">SS14</strain>
    </source>
</reference>
<organism evidence="1 2">
    <name type="scientific">Sphaerobolus stellatus (strain SS14)</name>
    <dbReference type="NCBI Taxonomy" id="990650"/>
    <lineage>
        <taxon>Eukaryota</taxon>
        <taxon>Fungi</taxon>
        <taxon>Dikarya</taxon>
        <taxon>Basidiomycota</taxon>
        <taxon>Agaricomycotina</taxon>
        <taxon>Agaricomycetes</taxon>
        <taxon>Phallomycetidae</taxon>
        <taxon>Geastrales</taxon>
        <taxon>Sphaerobolaceae</taxon>
        <taxon>Sphaerobolus</taxon>
    </lineage>
</organism>
<sequence>METSRLSKLCPRLEMPRCSPCAINVVGLTMCCKELKGDSDRQLLNRDIVQDIVGWWLSRWTGDAVSVDGWRVESGRVDASDECYLDGHRPLPFPSWTHPRSRSAPIHWQWSAKSTPSSFLEALTKEPPGRSLCCIVMAPFPLYGVTEADDVPSKWNFVISLTPFLSPVKVSRGISSYHYERSYSGYGS</sequence>
<dbReference type="Proteomes" id="UP000054279">
    <property type="component" value="Unassembled WGS sequence"/>
</dbReference>
<accession>A0A0C9VKQ2</accession>
<dbReference type="AlphaFoldDB" id="A0A0C9VKQ2"/>
<dbReference type="EMBL" id="KN837131">
    <property type="protein sequence ID" value="KIJ42267.1"/>
    <property type="molecule type" value="Genomic_DNA"/>
</dbReference>
<keyword evidence="2" id="KW-1185">Reference proteome</keyword>